<reference evidence="2" key="2">
    <citation type="journal article" date="2023" name="Science">
        <title>Genomic signatures of disease resistance in endangered staghorn corals.</title>
        <authorList>
            <person name="Vollmer S.V."/>
            <person name="Selwyn J.D."/>
            <person name="Despard B.A."/>
            <person name="Roesel C.L."/>
        </authorList>
    </citation>
    <scope>NUCLEOTIDE SEQUENCE</scope>
    <source>
        <strain evidence="2">K2</strain>
    </source>
</reference>
<protein>
    <submittedName>
        <fullName evidence="2">RNA-directed DNA polymerase from transposon BS</fullName>
    </submittedName>
</protein>
<dbReference type="PROSITE" id="PS50878">
    <property type="entry name" value="RT_POL"/>
    <property type="match status" value="1"/>
</dbReference>
<dbReference type="EMBL" id="JARQWQ010000044">
    <property type="protein sequence ID" value="KAK2558531.1"/>
    <property type="molecule type" value="Genomic_DNA"/>
</dbReference>
<dbReference type="GO" id="GO:0003964">
    <property type="term" value="F:RNA-directed DNA polymerase activity"/>
    <property type="evidence" value="ECO:0007669"/>
    <property type="project" value="UniProtKB-KW"/>
</dbReference>
<dbReference type="Proteomes" id="UP001249851">
    <property type="component" value="Unassembled WGS sequence"/>
</dbReference>
<dbReference type="CDD" id="cd01650">
    <property type="entry name" value="RT_nLTR_like"/>
    <property type="match status" value="1"/>
</dbReference>
<dbReference type="PANTHER" id="PTHR33332">
    <property type="entry name" value="REVERSE TRANSCRIPTASE DOMAIN-CONTAINING PROTEIN"/>
    <property type="match status" value="1"/>
</dbReference>
<organism evidence="2 3">
    <name type="scientific">Acropora cervicornis</name>
    <name type="common">Staghorn coral</name>
    <dbReference type="NCBI Taxonomy" id="6130"/>
    <lineage>
        <taxon>Eukaryota</taxon>
        <taxon>Metazoa</taxon>
        <taxon>Cnidaria</taxon>
        <taxon>Anthozoa</taxon>
        <taxon>Hexacorallia</taxon>
        <taxon>Scleractinia</taxon>
        <taxon>Astrocoeniina</taxon>
        <taxon>Acroporidae</taxon>
        <taxon>Acropora</taxon>
    </lineage>
</organism>
<name>A0AAD9QCS7_ACRCE</name>
<dbReference type="SUPFAM" id="SSF56672">
    <property type="entry name" value="DNA/RNA polymerases"/>
    <property type="match status" value="1"/>
</dbReference>
<keyword evidence="2" id="KW-0548">Nucleotidyltransferase</keyword>
<sequence length="546" mass="61561">MKAPKPRCTYITVRSYKNYTHAKFIEDLASIPFYIANIFDDLDDHVYVFNSLFLDVLNDHAPMKQVKIKSRPNPFVTPEIRQLMRTRDNWHKRAIKTKDRLHWNTYRFFRQEVKREIRFAEMEHVRAELESSNGNVNSIWKVLNRCLPRKDQPLSTTEDHFSQANKFNQFETSVGLSAASRAKAVAEEHNFYTFNQESSCCPINNSPQDVQCSLFEFQSVTEEEVGKIIRSLPSNKAPGLDKVTARVLKDSLPTTLSAITNPVNTSFSSNTFARAWKLAEVIPLVKSGDADKPSNTRPISLLPIMSKVCERAAHSQFANFLEQNENIAKLQNGNRKLHSTETALLYFTDEILKNMDDKKVSVIVLLDMSKAFDSICHDLMLSKLCRIGVSNAACNWFGSYLSQRNQVVNIANCISDPLPLSVGVPQGSILGPVLFTLYVNDLLSVPKHCQAMGYVDDTKIFLGLPPSQISDAVIALNKDLSHIATWCCMNSLLINPDKTKLLVIGVPQLMRTLPSIPLVKLLGKEIEPVTVTKDLGVMIDSFLSYN</sequence>
<dbReference type="InterPro" id="IPR043502">
    <property type="entry name" value="DNA/RNA_pol_sf"/>
</dbReference>
<reference evidence="2" key="1">
    <citation type="journal article" date="2023" name="G3 (Bethesda)">
        <title>Whole genome assembly and annotation of the endangered Caribbean coral Acropora cervicornis.</title>
        <authorList>
            <person name="Selwyn J.D."/>
            <person name="Vollmer S.V."/>
        </authorList>
    </citation>
    <scope>NUCLEOTIDE SEQUENCE</scope>
    <source>
        <strain evidence="2">K2</strain>
    </source>
</reference>
<dbReference type="Pfam" id="PF00078">
    <property type="entry name" value="RVT_1"/>
    <property type="match status" value="1"/>
</dbReference>
<evidence type="ECO:0000259" key="1">
    <source>
        <dbReference type="PROSITE" id="PS50878"/>
    </source>
</evidence>
<comment type="caution">
    <text evidence="2">The sequence shown here is derived from an EMBL/GenBank/DDBJ whole genome shotgun (WGS) entry which is preliminary data.</text>
</comment>
<keyword evidence="2" id="KW-0808">Transferase</keyword>
<dbReference type="InterPro" id="IPR000477">
    <property type="entry name" value="RT_dom"/>
</dbReference>
<gene>
    <name evidence="2" type="ORF">P5673_019249</name>
</gene>
<accession>A0AAD9QCS7</accession>
<dbReference type="AlphaFoldDB" id="A0AAD9QCS7"/>
<evidence type="ECO:0000313" key="3">
    <source>
        <dbReference type="Proteomes" id="UP001249851"/>
    </source>
</evidence>
<keyword evidence="2" id="KW-0695">RNA-directed DNA polymerase</keyword>
<proteinExistence type="predicted"/>
<evidence type="ECO:0000313" key="2">
    <source>
        <dbReference type="EMBL" id="KAK2558531.1"/>
    </source>
</evidence>
<feature type="domain" description="Reverse transcriptase" evidence="1">
    <location>
        <begin position="265"/>
        <end position="526"/>
    </location>
</feature>
<keyword evidence="3" id="KW-1185">Reference proteome</keyword>